<evidence type="ECO:0000256" key="1">
    <source>
        <dbReference type="SAM" id="Phobius"/>
    </source>
</evidence>
<dbReference type="EMBL" id="JBHSIU010000041">
    <property type="protein sequence ID" value="MFC5002545.1"/>
    <property type="molecule type" value="Genomic_DNA"/>
</dbReference>
<evidence type="ECO:0000313" key="2">
    <source>
        <dbReference type="EMBL" id="MFC5002545.1"/>
    </source>
</evidence>
<feature type="transmembrane region" description="Helical" evidence="1">
    <location>
        <begin position="41"/>
        <end position="58"/>
    </location>
</feature>
<dbReference type="Proteomes" id="UP001595912">
    <property type="component" value="Unassembled WGS sequence"/>
</dbReference>
<keyword evidence="3" id="KW-1185">Reference proteome</keyword>
<gene>
    <name evidence="2" type="ORF">ACFPIJ_32515</name>
</gene>
<keyword evidence="1" id="KW-1133">Transmembrane helix</keyword>
<evidence type="ECO:0000313" key="3">
    <source>
        <dbReference type="Proteomes" id="UP001595912"/>
    </source>
</evidence>
<organism evidence="2 3">
    <name type="scientific">Dactylosporangium cerinum</name>
    <dbReference type="NCBI Taxonomy" id="1434730"/>
    <lineage>
        <taxon>Bacteria</taxon>
        <taxon>Bacillati</taxon>
        <taxon>Actinomycetota</taxon>
        <taxon>Actinomycetes</taxon>
        <taxon>Micromonosporales</taxon>
        <taxon>Micromonosporaceae</taxon>
        <taxon>Dactylosporangium</taxon>
    </lineage>
</organism>
<keyword evidence="1" id="KW-0472">Membrane</keyword>
<sequence>MDRREKPPRDTAKDRRWTITVAGTLLWIIIGNAALHLNVAAVYGIAVVAAVILWTVTAPRT</sequence>
<keyword evidence="1" id="KW-0812">Transmembrane</keyword>
<reference evidence="3" key="1">
    <citation type="journal article" date="2019" name="Int. J. Syst. Evol. Microbiol.">
        <title>The Global Catalogue of Microorganisms (GCM) 10K type strain sequencing project: providing services to taxonomists for standard genome sequencing and annotation.</title>
        <authorList>
            <consortium name="The Broad Institute Genomics Platform"/>
            <consortium name="The Broad Institute Genome Sequencing Center for Infectious Disease"/>
            <person name="Wu L."/>
            <person name="Ma J."/>
        </authorList>
    </citation>
    <scope>NUCLEOTIDE SEQUENCE [LARGE SCALE GENOMIC DNA]</scope>
    <source>
        <strain evidence="3">CGMCC 4.7152</strain>
    </source>
</reference>
<feature type="transmembrane region" description="Helical" evidence="1">
    <location>
        <begin position="16"/>
        <end position="35"/>
    </location>
</feature>
<protein>
    <submittedName>
        <fullName evidence="2">Uncharacterized protein</fullName>
    </submittedName>
</protein>
<comment type="caution">
    <text evidence="2">The sequence shown here is derived from an EMBL/GenBank/DDBJ whole genome shotgun (WGS) entry which is preliminary data.</text>
</comment>
<accession>A0ABV9W4P1</accession>
<dbReference type="RefSeq" id="WP_380120677.1">
    <property type="nucleotide sequence ID" value="NZ_JBHSIU010000041.1"/>
</dbReference>
<name>A0ABV9W4P1_9ACTN</name>
<proteinExistence type="predicted"/>